<evidence type="ECO:0000259" key="2">
    <source>
        <dbReference type="Pfam" id="PF13392"/>
    </source>
</evidence>
<dbReference type="RefSeq" id="WP_163845250.1">
    <property type="nucleotide sequence ID" value="NZ_JAAGVB010000020.1"/>
</dbReference>
<proteinExistence type="predicted"/>
<comment type="caution">
    <text evidence="4">The sequence shown here is derived from an EMBL/GenBank/DDBJ whole genome shotgun (WGS) entry which is preliminary data.</text>
</comment>
<reference evidence="4 5" key="1">
    <citation type="submission" date="2020-01" db="EMBL/GenBank/DDBJ databases">
        <title>Genetics and antimicrobial susceptibilities of Nocardia species isolated from the soil; a comparison with species isolated from humans.</title>
        <authorList>
            <person name="Carrasco G."/>
            <person name="Monzon S."/>
            <person name="Sansegundo M."/>
            <person name="Garcia E."/>
            <person name="Garrido N."/>
            <person name="Medina M.J."/>
            <person name="Villalon P."/>
            <person name="Ramirez-Arocha A.C."/>
            <person name="Jimenez P."/>
            <person name="Cuesta I."/>
            <person name="Valdezate S."/>
        </authorList>
    </citation>
    <scope>NUCLEOTIDE SEQUENCE [LARGE SCALE GENOMIC DNA]</scope>
    <source>
        <strain evidence="4 5">CNM20110626</strain>
    </source>
</reference>
<dbReference type="Gene3D" id="3.90.75.10">
    <property type="entry name" value="Homing Intron 3 (I-ppo) Encoded Endonuclease, Chain A"/>
    <property type="match status" value="1"/>
</dbReference>
<organism evidence="4 5">
    <name type="scientific">Nocardia cyriacigeorgica</name>
    <dbReference type="NCBI Taxonomy" id="135487"/>
    <lineage>
        <taxon>Bacteria</taxon>
        <taxon>Bacillati</taxon>
        <taxon>Actinomycetota</taxon>
        <taxon>Actinomycetes</taxon>
        <taxon>Mycobacteriales</taxon>
        <taxon>Nocardiaceae</taxon>
        <taxon>Nocardia</taxon>
    </lineage>
</organism>
<dbReference type="Pfam" id="PF13392">
    <property type="entry name" value="HNH_3"/>
    <property type="match status" value="1"/>
</dbReference>
<name>A0A6P1CMP2_9NOCA</name>
<sequence length="207" mass="23631">MRNFGDPMIDRRKPRVPCSVDGCERKTVARDLCGSHYTRWQNGRSLDTRPLRSYVVTDDLAQRLAHYAPPGRPDECWEWTGSRNKGYGVISVSQSRVRIAHDVAWEVNHGRSLPPGMVVRHRCDNPPCVNPDHLVLGTHGDNNRDKSERGRNGYNGTGFKHLTPAQVREIRALHEDGTNMSEIARRFSRSRSTIIRVVKRQVFADIH</sequence>
<dbReference type="AlphaFoldDB" id="A0A6P1CMP2"/>
<feature type="region of interest" description="Disordered" evidence="1">
    <location>
        <begin position="134"/>
        <end position="160"/>
    </location>
</feature>
<dbReference type="GO" id="GO:0004519">
    <property type="term" value="F:endonuclease activity"/>
    <property type="evidence" value="ECO:0007669"/>
    <property type="project" value="InterPro"/>
</dbReference>
<dbReference type="InterPro" id="IPR044925">
    <property type="entry name" value="His-Me_finger_sf"/>
</dbReference>
<gene>
    <name evidence="4" type="ORF">GV791_14925</name>
</gene>
<dbReference type="SUPFAM" id="SSF54060">
    <property type="entry name" value="His-Me finger endonucleases"/>
    <property type="match status" value="1"/>
</dbReference>
<dbReference type="Proteomes" id="UP000471166">
    <property type="component" value="Unassembled WGS sequence"/>
</dbReference>
<feature type="domain" description="HNH nuclease" evidence="2">
    <location>
        <begin position="100"/>
        <end position="144"/>
    </location>
</feature>
<dbReference type="Pfam" id="PF13936">
    <property type="entry name" value="HTH_38"/>
    <property type="match status" value="1"/>
</dbReference>
<protein>
    <submittedName>
        <fullName evidence="4">Helix-turn-helix domain-containing protein</fullName>
    </submittedName>
</protein>
<dbReference type="CDD" id="cd00569">
    <property type="entry name" value="HTH_Hin_like"/>
    <property type="match status" value="1"/>
</dbReference>
<dbReference type="InterPro" id="IPR003615">
    <property type="entry name" value="HNH_nuc"/>
</dbReference>
<dbReference type="EMBL" id="JAAGVB010000020">
    <property type="protein sequence ID" value="NEW33849.1"/>
    <property type="molecule type" value="Genomic_DNA"/>
</dbReference>
<feature type="compositionally biased region" description="Basic and acidic residues" evidence="1">
    <location>
        <begin position="141"/>
        <end position="151"/>
    </location>
</feature>
<evidence type="ECO:0000259" key="3">
    <source>
        <dbReference type="Pfam" id="PF13936"/>
    </source>
</evidence>
<accession>A0A6P1CMP2</accession>
<evidence type="ECO:0000256" key="1">
    <source>
        <dbReference type="SAM" id="MobiDB-lite"/>
    </source>
</evidence>
<evidence type="ECO:0000313" key="5">
    <source>
        <dbReference type="Proteomes" id="UP000471166"/>
    </source>
</evidence>
<evidence type="ECO:0000313" key="4">
    <source>
        <dbReference type="EMBL" id="NEW33849.1"/>
    </source>
</evidence>
<dbReference type="InterPro" id="IPR044930">
    <property type="entry name" value="Homing_endonuclease_His-Me"/>
</dbReference>
<dbReference type="InterPro" id="IPR025246">
    <property type="entry name" value="IS30-like_HTH"/>
</dbReference>
<feature type="domain" description="Transposase IS30-like HTH" evidence="3">
    <location>
        <begin position="160"/>
        <end position="200"/>
    </location>
</feature>